<evidence type="ECO:0000313" key="4">
    <source>
        <dbReference type="Proteomes" id="UP000001916"/>
    </source>
</evidence>
<feature type="transmembrane region" description="Helical" evidence="1">
    <location>
        <begin position="143"/>
        <end position="161"/>
    </location>
</feature>
<feature type="domain" description="DUF1616" evidence="2">
    <location>
        <begin position="22"/>
        <end position="264"/>
    </location>
</feature>
<keyword evidence="1" id="KW-0472">Membrane</keyword>
<reference evidence="3 4" key="1">
    <citation type="journal article" date="2010" name="Stand. Genomic Sci.">
        <title>Complete genome sequence of Meiothermus silvanus type strain (VI-R2).</title>
        <authorList>
            <person name="Sikorski J."/>
            <person name="Tindall B.J."/>
            <person name="Lowry S."/>
            <person name="Lucas S."/>
            <person name="Nolan M."/>
            <person name="Copeland A."/>
            <person name="Glavina Del Rio T."/>
            <person name="Tice H."/>
            <person name="Cheng J.F."/>
            <person name="Han C."/>
            <person name="Pitluck S."/>
            <person name="Liolios K."/>
            <person name="Ivanova N."/>
            <person name="Mavromatis K."/>
            <person name="Mikhailova N."/>
            <person name="Pati A."/>
            <person name="Goodwin L."/>
            <person name="Chen A."/>
            <person name="Palaniappan K."/>
            <person name="Land M."/>
            <person name="Hauser L."/>
            <person name="Chang Y.J."/>
            <person name="Jeffries C.D."/>
            <person name="Rohde M."/>
            <person name="Goker M."/>
            <person name="Woyke T."/>
            <person name="Bristow J."/>
            <person name="Eisen J.A."/>
            <person name="Markowitz V."/>
            <person name="Hugenholtz P."/>
            <person name="Kyrpides N.C."/>
            <person name="Klenk H.P."/>
            <person name="Lapidus A."/>
        </authorList>
    </citation>
    <scope>NUCLEOTIDE SEQUENCE [LARGE SCALE GENOMIC DNA]</scope>
    <source>
        <strain evidence="4">ATCC 700542 / DSM 9946 / VI-R2</strain>
    </source>
</reference>
<keyword evidence="1" id="KW-0812">Transmembrane</keyword>
<accession>D7BDI7</accession>
<evidence type="ECO:0000313" key="3">
    <source>
        <dbReference type="EMBL" id="ADH64807.1"/>
    </source>
</evidence>
<keyword evidence="1" id="KW-1133">Transmembrane helix</keyword>
<dbReference type="HOGENOM" id="CLU_1018653_0_0_0"/>
<dbReference type="Pfam" id="PF07760">
    <property type="entry name" value="DUF1616"/>
    <property type="match status" value="1"/>
</dbReference>
<dbReference type="InterPro" id="IPR011674">
    <property type="entry name" value="DUF1616"/>
</dbReference>
<dbReference type="STRING" id="526227.Mesil_2969"/>
<dbReference type="AlphaFoldDB" id="D7BDI7"/>
<gene>
    <name evidence="3" type="ordered locus">Mesil_2969</name>
</gene>
<evidence type="ECO:0000256" key="1">
    <source>
        <dbReference type="SAM" id="Phobius"/>
    </source>
</evidence>
<keyword evidence="4" id="KW-1185">Reference proteome</keyword>
<dbReference type="PIRSF" id="PIRSF018671">
    <property type="entry name" value="UCP018671"/>
    <property type="match status" value="1"/>
</dbReference>
<name>D7BDI7_ALLS1</name>
<proteinExistence type="predicted"/>
<sequence>MQGGYTKHVRGGWAHWDLLMALALALAMSMWLVLWPGAQNPLRILLGFLVVLAVPGYTLMVALFPKRSDLDPVERLVMSLGLAVIPVSFLGVILSATWGIRPVPLALGLSGFTLLIGGVAVYRRRRLRREDWFYPDLSWSPRWLGWGVTAAALVFVLSFFVRPNVPLTEFYLLGPTGHFEDYPVRVTPGAAMVVEVGVRNLEGRPMAYVLQAPGMAPLELPLLASGQTWEQTLQLTAPAGGEGRLRLELYRKGEAKPYREVYLMLQPGGEGTP</sequence>
<feature type="transmembrane region" description="Helical" evidence="1">
    <location>
        <begin position="12"/>
        <end position="32"/>
    </location>
</feature>
<dbReference type="InterPro" id="IPR014495">
    <property type="entry name" value="UCP018671"/>
</dbReference>
<dbReference type="EMBL" id="CP002042">
    <property type="protein sequence ID" value="ADH64807.1"/>
    <property type="molecule type" value="Genomic_DNA"/>
</dbReference>
<dbReference type="eggNOG" id="COG4743">
    <property type="taxonomic scope" value="Bacteria"/>
</dbReference>
<dbReference type="KEGG" id="msv:Mesil_2969"/>
<feature type="transmembrane region" description="Helical" evidence="1">
    <location>
        <begin position="104"/>
        <end position="122"/>
    </location>
</feature>
<protein>
    <recommendedName>
        <fullName evidence="2">DUF1616 domain-containing protein</fullName>
    </recommendedName>
</protein>
<dbReference type="Proteomes" id="UP000001916">
    <property type="component" value="Chromosome"/>
</dbReference>
<organism evidence="3 4">
    <name type="scientific">Allomeiothermus silvanus (strain ATCC 700542 / DSM 9946 / NBRC 106475 / NCIMB 13440 / VI-R2)</name>
    <name type="common">Thermus silvanus</name>
    <dbReference type="NCBI Taxonomy" id="526227"/>
    <lineage>
        <taxon>Bacteria</taxon>
        <taxon>Thermotogati</taxon>
        <taxon>Deinococcota</taxon>
        <taxon>Deinococci</taxon>
        <taxon>Thermales</taxon>
        <taxon>Thermaceae</taxon>
        <taxon>Allomeiothermus</taxon>
    </lineage>
</organism>
<evidence type="ECO:0000259" key="2">
    <source>
        <dbReference type="Pfam" id="PF07760"/>
    </source>
</evidence>
<feature type="transmembrane region" description="Helical" evidence="1">
    <location>
        <begin position="44"/>
        <end position="64"/>
    </location>
</feature>
<feature type="transmembrane region" description="Helical" evidence="1">
    <location>
        <begin position="76"/>
        <end position="98"/>
    </location>
</feature>